<accession>A0A0E0JRM9</accession>
<dbReference type="AlphaFoldDB" id="A0A0E0JRM9"/>
<reference evidence="1" key="2">
    <citation type="submission" date="2018-05" db="EMBL/GenBank/DDBJ databases">
        <title>OpunRS2 (Oryza punctata Reference Sequence Version 2).</title>
        <authorList>
            <person name="Zhang J."/>
            <person name="Kudrna D."/>
            <person name="Lee S."/>
            <person name="Talag J."/>
            <person name="Welchert J."/>
            <person name="Wing R.A."/>
        </authorList>
    </citation>
    <scope>NUCLEOTIDE SEQUENCE [LARGE SCALE GENOMIC DNA]</scope>
</reference>
<name>A0A0E0JRM9_ORYPU</name>
<sequence>MVIRIIQIVITGTSGFQTPYWNRISLSPPTLLCLVYRRRRLPPSSPVAAAGRSGREGGDIIISQREAHTTAQGTQLGEAALPVGLSQPMCATCLTSVG</sequence>
<protein>
    <submittedName>
        <fullName evidence="1">Uncharacterized protein</fullName>
    </submittedName>
</protein>
<dbReference type="HOGENOM" id="CLU_2337241_0_0_1"/>
<evidence type="ECO:0000313" key="1">
    <source>
        <dbReference type="EnsemblPlants" id="OPUNC01G37620.3"/>
    </source>
</evidence>
<organism evidence="1">
    <name type="scientific">Oryza punctata</name>
    <name type="common">Red rice</name>
    <dbReference type="NCBI Taxonomy" id="4537"/>
    <lineage>
        <taxon>Eukaryota</taxon>
        <taxon>Viridiplantae</taxon>
        <taxon>Streptophyta</taxon>
        <taxon>Embryophyta</taxon>
        <taxon>Tracheophyta</taxon>
        <taxon>Spermatophyta</taxon>
        <taxon>Magnoliopsida</taxon>
        <taxon>Liliopsida</taxon>
        <taxon>Poales</taxon>
        <taxon>Poaceae</taxon>
        <taxon>BOP clade</taxon>
        <taxon>Oryzoideae</taxon>
        <taxon>Oryzeae</taxon>
        <taxon>Oryzinae</taxon>
        <taxon>Oryza</taxon>
    </lineage>
</organism>
<proteinExistence type="predicted"/>
<dbReference type="Gramene" id="OPUNC01G37620.3">
    <property type="protein sequence ID" value="OPUNC01G37620.3"/>
    <property type="gene ID" value="OPUNC01G37620"/>
</dbReference>
<dbReference type="Proteomes" id="UP000026962">
    <property type="component" value="Chromosome 1"/>
</dbReference>
<evidence type="ECO:0000313" key="2">
    <source>
        <dbReference type="Proteomes" id="UP000026962"/>
    </source>
</evidence>
<keyword evidence="2" id="KW-1185">Reference proteome</keyword>
<reference evidence="1" key="1">
    <citation type="submission" date="2015-04" db="UniProtKB">
        <authorList>
            <consortium name="EnsemblPlants"/>
        </authorList>
    </citation>
    <scope>IDENTIFICATION</scope>
</reference>
<dbReference type="EnsemblPlants" id="OPUNC01G37620.3">
    <property type="protein sequence ID" value="OPUNC01G37620.3"/>
    <property type="gene ID" value="OPUNC01G37620"/>
</dbReference>